<dbReference type="EC" id="1.8.3.2" evidence="10"/>
<dbReference type="InterPro" id="IPR013766">
    <property type="entry name" value="Thioredoxin_domain"/>
</dbReference>
<dbReference type="PANTHER" id="PTHR22897:SF8">
    <property type="entry name" value="SULFHYDRYL OXIDASE"/>
    <property type="match status" value="1"/>
</dbReference>
<keyword evidence="15" id="KW-1185">Reference proteome</keyword>
<dbReference type="InterPro" id="IPR039798">
    <property type="entry name" value="Sulfhydryl_oxidase"/>
</dbReference>
<keyword evidence="6 10" id="KW-0560">Oxidoreductase</keyword>
<keyword evidence="7" id="KW-1015">Disulfide bond</keyword>
<comment type="similarity">
    <text evidence="2">Belongs to the quiescin-sulfhydryl oxidase (QSOX) family.</text>
</comment>
<dbReference type="PROSITE" id="PS51352">
    <property type="entry name" value="THIOREDOXIN_2"/>
    <property type="match status" value="1"/>
</dbReference>
<evidence type="ECO:0000256" key="3">
    <source>
        <dbReference type="ARBA" id="ARBA00022630"/>
    </source>
</evidence>
<keyword evidence="4 11" id="KW-0732">Signal</keyword>
<comment type="cofactor">
    <cofactor evidence="1 10">
        <name>FAD</name>
        <dbReference type="ChEBI" id="CHEBI:57692"/>
    </cofactor>
</comment>
<dbReference type="EnsemblMetazoa" id="XM_014391243.2">
    <property type="protein sequence ID" value="XP_014246729.1"/>
    <property type="gene ID" value="LOC106665066"/>
</dbReference>
<dbReference type="GO" id="GO:0005615">
    <property type="term" value="C:extracellular space"/>
    <property type="evidence" value="ECO:0007669"/>
    <property type="project" value="TreeGrafter"/>
</dbReference>
<dbReference type="GO" id="GO:0006457">
    <property type="term" value="P:protein folding"/>
    <property type="evidence" value="ECO:0007669"/>
    <property type="project" value="TreeGrafter"/>
</dbReference>
<feature type="chain" id="PRO_5035324152" description="Sulfhydryl oxidase" evidence="11">
    <location>
        <begin position="24"/>
        <end position="549"/>
    </location>
</feature>
<accession>A0A8I6RJR9</accession>
<organism evidence="14 15">
    <name type="scientific">Cimex lectularius</name>
    <name type="common">Bed bug</name>
    <name type="synonym">Acanthia lectularia</name>
    <dbReference type="NCBI Taxonomy" id="79782"/>
    <lineage>
        <taxon>Eukaryota</taxon>
        <taxon>Metazoa</taxon>
        <taxon>Ecdysozoa</taxon>
        <taxon>Arthropoda</taxon>
        <taxon>Hexapoda</taxon>
        <taxon>Insecta</taxon>
        <taxon>Pterygota</taxon>
        <taxon>Neoptera</taxon>
        <taxon>Paraneoptera</taxon>
        <taxon>Hemiptera</taxon>
        <taxon>Heteroptera</taxon>
        <taxon>Panheteroptera</taxon>
        <taxon>Cimicomorpha</taxon>
        <taxon>Cimicidae</taxon>
        <taxon>Cimex</taxon>
    </lineage>
</organism>
<dbReference type="Gene3D" id="1.20.120.1960">
    <property type="entry name" value="QSOX sulfhydryl oxidase domain"/>
    <property type="match status" value="1"/>
</dbReference>
<dbReference type="GO" id="GO:0003756">
    <property type="term" value="F:protein disulfide isomerase activity"/>
    <property type="evidence" value="ECO:0007669"/>
    <property type="project" value="TreeGrafter"/>
</dbReference>
<dbReference type="InterPro" id="IPR017905">
    <property type="entry name" value="ERV/ALR_sulphydryl_oxidase"/>
</dbReference>
<evidence type="ECO:0000256" key="1">
    <source>
        <dbReference type="ARBA" id="ARBA00001974"/>
    </source>
</evidence>
<dbReference type="AlphaFoldDB" id="A0A8I6RJR9"/>
<evidence type="ECO:0000256" key="2">
    <source>
        <dbReference type="ARBA" id="ARBA00006041"/>
    </source>
</evidence>
<evidence type="ECO:0000256" key="11">
    <source>
        <dbReference type="SAM" id="SignalP"/>
    </source>
</evidence>
<dbReference type="InterPro" id="IPR042568">
    <property type="entry name" value="QSOX_FAD-bd_sf"/>
</dbReference>
<dbReference type="GO" id="GO:0000139">
    <property type="term" value="C:Golgi membrane"/>
    <property type="evidence" value="ECO:0007669"/>
    <property type="project" value="TreeGrafter"/>
</dbReference>
<evidence type="ECO:0000256" key="4">
    <source>
        <dbReference type="ARBA" id="ARBA00022729"/>
    </source>
</evidence>
<comment type="catalytic activity">
    <reaction evidence="9 10">
        <text>2 R'C(R)SH + O2 = R'C(R)S-S(R)CR' + H2O2</text>
        <dbReference type="Rhea" id="RHEA:17357"/>
        <dbReference type="ChEBI" id="CHEBI:15379"/>
        <dbReference type="ChEBI" id="CHEBI:16240"/>
        <dbReference type="ChEBI" id="CHEBI:16520"/>
        <dbReference type="ChEBI" id="CHEBI:17412"/>
        <dbReference type="EC" id="1.8.3.2"/>
    </reaction>
</comment>
<dbReference type="PROSITE" id="PS51324">
    <property type="entry name" value="ERV_ALR"/>
    <property type="match status" value="1"/>
</dbReference>
<evidence type="ECO:0000256" key="5">
    <source>
        <dbReference type="ARBA" id="ARBA00022827"/>
    </source>
</evidence>
<keyword evidence="8" id="KW-0325">Glycoprotein</keyword>
<evidence type="ECO:0000256" key="8">
    <source>
        <dbReference type="ARBA" id="ARBA00023180"/>
    </source>
</evidence>
<dbReference type="InterPro" id="IPR040986">
    <property type="entry name" value="QSOX_FAD-bd_dom"/>
</dbReference>
<evidence type="ECO:0000256" key="9">
    <source>
        <dbReference type="ARBA" id="ARBA00048864"/>
    </source>
</evidence>
<evidence type="ECO:0000259" key="12">
    <source>
        <dbReference type="PROSITE" id="PS51324"/>
    </source>
</evidence>
<keyword evidence="5 10" id="KW-0274">FAD</keyword>
<evidence type="ECO:0000256" key="7">
    <source>
        <dbReference type="ARBA" id="ARBA00023157"/>
    </source>
</evidence>
<dbReference type="Pfam" id="PF04777">
    <property type="entry name" value="Evr1_Alr"/>
    <property type="match status" value="1"/>
</dbReference>
<evidence type="ECO:0000313" key="14">
    <source>
        <dbReference type="EnsemblMetazoa" id="XP_014246729.1"/>
    </source>
</evidence>
<feature type="domain" description="Thioredoxin" evidence="13">
    <location>
        <begin position="19"/>
        <end position="161"/>
    </location>
</feature>
<name>A0A8I6RJR9_CIMLE</name>
<reference evidence="14" key="1">
    <citation type="submission" date="2022-01" db="UniProtKB">
        <authorList>
            <consortium name="EnsemblMetazoa"/>
        </authorList>
    </citation>
    <scope>IDENTIFICATION</scope>
</reference>
<protein>
    <recommendedName>
        <fullName evidence="10">Sulfhydryl oxidase</fullName>
        <ecNumber evidence="10">1.8.3.2</ecNumber>
    </recommendedName>
</protein>
<dbReference type="SUPFAM" id="SSF69000">
    <property type="entry name" value="FAD-dependent thiol oxidase"/>
    <property type="match status" value="1"/>
</dbReference>
<dbReference type="Gene3D" id="3.40.30.10">
    <property type="entry name" value="Glutaredoxin"/>
    <property type="match status" value="2"/>
</dbReference>
<dbReference type="Gene3D" id="1.20.120.310">
    <property type="entry name" value="ERV/ALR sulfhydryl oxidase domain"/>
    <property type="match status" value="1"/>
</dbReference>
<evidence type="ECO:0000256" key="6">
    <source>
        <dbReference type="ARBA" id="ARBA00023002"/>
    </source>
</evidence>
<feature type="signal peptide" evidence="11">
    <location>
        <begin position="1"/>
        <end position="23"/>
    </location>
</feature>
<dbReference type="Pfam" id="PF00085">
    <property type="entry name" value="Thioredoxin"/>
    <property type="match status" value="1"/>
</dbReference>
<dbReference type="OrthoDB" id="59470at2759"/>
<dbReference type="InterPro" id="IPR036774">
    <property type="entry name" value="ERV/ALR_sulphydryl_oxid_sf"/>
</dbReference>
<evidence type="ECO:0000256" key="10">
    <source>
        <dbReference type="RuleBase" id="RU371123"/>
    </source>
</evidence>
<dbReference type="SUPFAM" id="SSF52833">
    <property type="entry name" value="Thioredoxin-like"/>
    <property type="match status" value="1"/>
</dbReference>
<dbReference type="GO" id="GO:0016971">
    <property type="term" value="F:flavin-dependent sulfhydryl oxidase activity"/>
    <property type="evidence" value="ECO:0007669"/>
    <property type="project" value="InterPro"/>
</dbReference>
<dbReference type="KEGG" id="clec:106665066"/>
<sequence length="549" mass="62983">MVPFNLTPFASIVLICAIAGVLSELPDFLKFYHDPSGEGLYQNFSQLIPLNSDNFDEEVYRSRTSWLIEFYNSWCGDCHRFSPTWKKLTLDLQNWRSVVKIGAVDCTNPKNTKLCREYEIKFFPTVKYFPSYLEQKYYGLPIDNFTSMEGIKHFVIDRLRERNNLPVLVPFNGLLEDIWSKTNASHALAVVESMSSYTGSELVLDLIGSSELTVLIVEPSNQRFLDSLPSMNVPAAYFIEKNGTVDTLPRFNRDEILYDVSYRLSQKGIDIPQPKNYTDYDFALLTKENVDSTLNFQLRIKEKLYPKKFDSTVFRVDIEGALSQSLFIEIPSRNEISGCMLTALQNYTKILKDYFPAGANGKNFLRCVHVGVADQVTFSGALFYKLVENCLNKYEPVFLPSTERWIGCKGSTVFFRGYPCSLWTMFHTLTVQAYVKGTDEPKDVLDGMTGYMKHFFGCSFCSRHFLKMAVTFPGNVTTTEDSVLWLWKAHNSVNRRLFGDETEDPTHYKHQFPPKNVCKNCTAEDGMYDDEAVLPFLREMYTYISPIVG</sequence>
<feature type="domain" description="ERV/ALR sulfhydryl oxidase" evidence="12">
    <location>
        <begin position="411"/>
        <end position="512"/>
    </location>
</feature>
<dbReference type="PANTHER" id="PTHR22897">
    <property type="entry name" value="QUIESCIN Q6-RELATED SULFHYDRYL OXIDASE"/>
    <property type="match status" value="1"/>
</dbReference>
<dbReference type="InterPro" id="IPR036249">
    <property type="entry name" value="Thioredoxin-like_sf"/>
</dbReference>
<keyword evidence="3 10" id="KW-0285">Flavoprotein</keyword>
<evidence type="ECO:0000259" key="13">
    <source>
        <dbReference type="PROSITE" id="PS51352"/>
    </source>
</evidence>
<proteinExistence type="inferred from homology"/>
<gene>
    <name evidence="14" type="primary">106665066</name>
</gene>
<evidence type="ECO:0000313" key="15">
    <source>
        <dbReference type="Proteomes" id="UP000494040"/>
    </source>
</evidence>
<dbReference type="Proteomes" id="UP000494040">
    <property type="component" value="Unassembled WGS sequence"/>
</dbReference>
<dbReference type="Pfam" id="PF18371">
    <property type="entry name" value="FAD_SOX"/>
    <property type="match status" value="1"/>
</dbReference>
<dbReference type="OMA" id="YGELWNE"/>